<dbReference type="OrthoDB" id="1436780at2759"/>
<keyword evidence="3" id="KW-1185">Reference proteome</keyword>
<sequence length="486" mass="55047">MEISSRFTTDEFVSTFRQVVQVSGEGGENRVVIDPVALGEVMNVFPCQLHPNSWAFLKAFQVACEGLDLVPTVGVFFWFFHVKNVSPHSLISISSQPNKGRFSLYASNFKNYRDTFVRFCCGEGFPELMFDVFGNRLFPFYWSSSPRLIKETRTSTLNEYERLAVSALSKFQVLSFVELISREDKPQSLGEYMGSMSTISAQQRAALVLKARTQRLKQSALPPLQMLCLSWWLKKVVLRIPRGKIQRSPGGSLLKFSRRGRILLLMRRRLRLRMSPSSLGGCQRVGVWHLLIPARAALMPLTRERELLPSAVPPTLRRGRKYARTSHLSELTFEDLRQAAMDHHIQGALLTYYLSNRQKLESIDFRNKMESVDNSLSALEKEFAAAKSKFEVELATVKAEQEQKVKAAVKAKDDEEDTSLNVTTLTTRMERLEIEGASQFDEGFRFALDQVKIAFPDVDAAQLGELDSVNQIVDGKIVSYVPPPSE</sequence>
<dbReference type="Proteomes" id="UP000242715">
    <property type="component" value="Unassembled WGS sequence"/>
</dbReference>
<dbReference type="AlphaFoldDB" id="A0A2Z6PG13"/>
<proteinExistence type="predicted"/>
<dbReference type="EMBL" id="DF974456">
    <property type="protein sequence ID" value="GAU48665.1"/>
    <property type="molecule type" value="Genomic_DNA"/>
</dbReference>
<evidence type="ECO:0000313" key="2">
    <source>
        <dbReference type="EMBL" id="GAU48665.1"/>
    </source>
</evidence>
<feature type="coiled-coil region" evidence="1">
    <location>
        <begin position="369"/>
        <end position="418"/>
    </location>
</feature>
<gene>
    <name evidence="2" type="ORF">TSUD_405980</name>
</gene>
<name>A0A2Z6PG13_TRISU</name>
<evidence type="ECO:0000313" key="3">
    <source>
        <dbReference type="Proteomes" id="UP000242715"/>
    </source>
</evidence>
<keyword evidence="1" id="KW-0175">Coiled coil</keyword>
<protein>
    <submittedName>
        <fullName evidence="2">Uncharacterized protein</fullName>
    </submittedName>
</protein>
<evidence type="ECO:0000256" key="1">
    <source>
        <dbReference type="SAM" id="Coils"/>
    </source>
</evidence>
<organism evidence="2 3">
    <name type="scientific">Trifolium subterraneum</name>
    <name type="common">Subterranean clover</name>
    <dbReference type="NCBI Taxonomy" id="3900"/>
    <lineage>
        <taxon>Eukaryota</taxon>
        <taxon>Viridiplantae</taxon>
        <taxon>Streptophyta</taxon>
        <taxon>Embryophyta</taxon>
        <taxon>Tracheophyta</taxon>
        <taxon>Spermatophyta</taxon>
        <taxon>Magnoliopsida</taxon>
        <taxon>eudicotyledons</taxon>
        <taxon>Gunneridae</taxon>
        <taxon>Pentapetalae</taxon>
        <taxon>rosids</taxon>
        <taxon>fabids</taxon>
        <taxon>Fabales</taxon>
        <taxon>Fabaceae</taxon>
        <taxon>Papilionoideae</taxon>
        <taxon>50 kb inversion clade</taxon>
        <taxon>NPAAA clade</taxon>
        <taxon>Hologalegina</taxon>
        <taxon>IRL clade</taxon>
        <taxon>Trifolieae</taxon>
        <taxon>Trifolium</taxon>
    </lineage>
</organism>
<reference evidence="3" key="1">
    <citation type="journal article" date="2017" name="Front. Plant Sci.">
        <title>Climate Clever Clovers: New Paradigm to Reduce the Environmental Footprint of Ruminants by Breeding Low Methanogenic Forages Utilizing Haplotype Variation.</title>
        <authorList>
            <person name="Kaur P."/>
            <person name="Appels R."/>
            <person name="Bayer P.E."/>
            <person name="Keeble-Gagnere G."/>
            <person name="Wang J."/>
            <person name="Hirakawa H."/>
            <person name="Shirasawa K."/>
            <person name="Vercoe P."/>
            <person name="Stefanova K."/>
            <person name="Durmic Z."/>
            <person name="Nichols P."/>
            <person name="Revell C."/>
            <person name="Isobe S.N."/>
            <person name="Edwards D."/>
            <person name="Erskine W."/>
        </authorList>
    </citation>
    <scope>NUCLEOTIDE SEQUENCE [LARGE SCALE GENOMIC DNA]</scope>
    <source>
        <strain evidence="3">cv. Daliak</strain>
    </source>
</reference>
<accession>A0A2Z6PG13</accession>